<protein>
    <recommendedName>
        <fullName evidence="3">Kinesin light chain</fullName>
    </recommendedName>
</protein>
<evidence type="ECO:0000313" key="2">
    <source>
        <dbReference type="Proteomes" id="UP000013827"/>
    </source>
</evidence>
<dbReference type="KEGG" id="ehx:EMIHUDRAFT_78844"/>
<evidence type="ECO:0008006" key="3">
    <source>
        <dbReference type="Google" id="ProtNLM"/>
    </source>
</evidence>
<dbReference type="InterPro" id="IPR053137">
    <property type="entry name" value="NLR-like"/>
</dbReference>
<dbReference type="SUPFAM" id="SSF48452">
    <property type="entry name" value="TPR-like"/>
    <property type="match status" value="1"/>
</dbReference>
<organism evidence="1 2">
    <name type="scientific">Emiliania huxleyi (strain CCMP1516)</name>
    <dbReference type="NCBI Taxonomy" id="280463"/>
    <lineage>
        <taxon>Eukaryota</taxon>
        <taxon>Haptista</taxon>
        <taxon>Haptophyta</taxon>
        <taxon>Prymnesiophyceae</taxon>
        <taxon>Isochrysidales</taxon>
        <taxon>Noelaerhabdaceae</taxon>
        <taxon>Emiliania</taxon>
    </lineage>
</organism>
<reference evidence="2" key="1">
    <citation type="journal article" date="2013" name="Nature">
        <title>Pan genome of the phytoplankton Emiliania underpins its global distribution.</title>
        <authorList>
            <person name="Read B.A."/>
            <person name="Kegel J."/>
            <person name="Klute M.J."/>
            <person name="Kuo A."/>
            <person name="Lefebvre S.C."/>
            <person name="Maumus F."/>
            <person name="Mayer C."/>
            <person name="Miller J."/>
            <person name="Monier A."/>
            <person name="Salamov A."/>
            <person name="Young J."/>
            <person name="Aguilar M."/>
            <person name="Claverie J.M."/>
            <person name="Frickenhaus S."/>
            <person name="Gonzalez K."/>
            <person name="Herman E.K."/>
            <person name="Lin Y.C."/>
            <person name="Napier J."/>
            <person name="Ogata H."/>
            <person name="Sarno A.F."/>
            <person name="Shmutz J."/>
            <person name="Schroeder D."/>
            <person name="de Vargas C."/>
            <person name="Verret F."/>
            <person name="von Dassow P."/>
            <person name="Valentin K."/>
            <person name="Van de Peer Y."/>
            <person name="Wheeler G."/>
            <person name="Dacks J.B."/>
            <person name="Delwiche C.F."/>
            <person name="Dyhrman S.T."/>
            <person name="Glockner G."/>
            <person name="John U."/>
            <person name="Richards T."/>
            <person name="Worden A.Z."/>
            <person name="Zhang X."/>
            <person name="Grigoriev I.V."/>
            <person name="Allen A.E."/>
            <person name="Bidle K."/>
            <person name="Borodovsky M."/>
            <person name="Bowler C."/>
            <person name="Brownlee C."/>
            <person name="Cock J.M."/>
            <person name="Elias M."/>
            <person name="Gladyshev V.N."/>
            <person name="Groth M."/>
            <person name="Guda C."/>
            <person name="Hadaegh A."/>
            <person name="Iglesias-Rodriguez M.D."/>
            <person name="Jenkins J."/>
            <person name="Jones B.M."/>
            <person name="Lawson T."/>
            <person name="Leese F."/>
            <person name="Lindquist E."/>
            <person name="Lobanov A."/>
            <person name="Lomsadze A."/>
            <person name="Malik S.B."/>
            <person name="Marsh M.E."/>
            <person name="Mackinder L."/>
            <person name="Mock T."/>
            <person name="Mueller-Roeber B."/>
            <person name="Pagarete A."/>
            <person name="Parker M."/>
            <person name="Probert I."/>
            <person name="Quesneville H."/>
            <person name="Raines C."/>
            <person name="Rensing S.A."/>
            <person name="Riano-Pachon D.M."/>
            <person name="Richier S."/>
            <person name="Rokitta S."/>
            <person name="Shiraiwa Y."/>
            <person name="Soanes D.M."/>
            <person name="van der Giezen M."/>
            <person name="Wahlund T.M."/>
            <person name="Williams B."/>
            <person name="Wilson W."/>
            <person name="Wolfe G."/>
            <person name="Wurch L.L."/>
        </authorList>
    </citation>
    <scope>NUCLEOTIDE SEQUENCE</scope>
</reference>
<dbReference type="GeneID" id="17249989"/>
<dbReference type="InterPro" id="IPR011990">
    <property type="entry name" value="TPR-like_helical_dom_sf"/>
</dbReference>
<dbReference type="EnsemblProtists" id="EOD03839">
    <property type="protein sequence ID" value="EOD03839"/>
    <property type="gene ID" value="EMIHUDRAFT_78844"/>
</dbReference>
<name>A0A0D3HXV4_EMIH1</name>
<keyword evidence="2" id="KW-1185">Reference proteome</keyword>
<evidence type="ECO:0000313" key="1">
    <source>
        <dbReference type="EnsemblProtists" id="EOD03839"/>
    </source>
</evidence>
<dbReference type="STRING" id="2903.R1D553"/>
<dbReference type="Proteomes" id="UP000013827">
    <property type="component" value="Unassembled WGS sequence"/>
</dbReference>
<reference evidence="1" key="2">
    <citation type="submission" date="2024-10" db="UniProtKB">
        <authorList>
            <consortium name="EnsemblProtists"/>
        </authorList>
    </citation>
    <scope>IDENTIFICATION</scope>
</reference>
<dbReference type="PANTHER" id="PTHR46082">
    <property type="entry name" value="ATP/GTP-BINDING PROTEIN-RELATED"/>
    <property type="match status" value="1"/>
</dbReference>
<dbReference type="PaxDb" id="2903-EOD03839"/>
<proteinExistence type="predicted"/>
<dbReference type="HOGENOM" id="CLU_1889710_0_0_1"/>
<accession>A0A0D3HXV4</accession>
<sequence>INNLSALLYAKGDLDGAEPLLREVVAGFRDTLGDGHPSTLSFIYGLASLLQEQGKLGEAIPLFREELEGCAARYGEEHKETRGSARNLIDLLREAGRRERKAARFVEADALAAQYELE</sequence>
<dbReference type="Pfam" id="PF13424">
    <property type="entry name" value="TPR_12"/>
    <property type="match status" value="1"/>
</dbReference>
<dbReference type="Gene3D" id="1.25.40.10">
    <property type="entry name" value="Tetratricopeptide repeat domain"/>
    <property type="match status" value="1"/>
</dbReference>
<dbReference type="AlphaFoldDB" id="A0A0D3HXV4"/>
<dbReference type="RefSeq" id="XP_005756268.1">
    <property type="nucleotide sequence ID" value="XM_005756211.1"/>
</dbReference>
<dbReference type="PANTHER" id="PTHR46082:SF6">
    <property type="entry name" value="AAA+ ATPASE DOMAIN-CONTAINING PROTEIN-RELATED"/>
    <property type="match status" value="1"/>
</dbReference>